<feature type="transmembrane region" description="Helical" evidence="1">
    <location>
        <begin position="60"/>
        <end position="81"/>
    </location>
</feature>
<name>H1YFG8_9SPHI</name>
<dbReference type="OrthoDB" id="794779at2"/>
<dbReference type="STRING" id="714943.Mucpa_3172"/>
<keyword evidence="1" id="KW-0472">Membrane</keyword>
<organism evidence="3 4">
    <name type="scientific">Mucilaginibacter paludis DSM 18603</name>
    <dbReference type="NCBI Taxonomy" id="714943"/>
    <lineage>
        <taxon>Bacteria</taxon>
        <taxon>Pseudomonadati</taxon>
        <taxon>Bacteroidota</taxon>
        <taxon>Sphingobacteriia</taxon>
        <taxon>Sphingobacteriales</taxon>
        <taxon>Sphingobacteriaceae</taxon>
        <taxon>Mucilaginibacter</taxon>
    </lineage>
</organism>
<keyword evidence="4" id="KW-1185">Reference proteome</keyword>
<dbReference type="eggNOG" id="ENOG5030Y8A">
    <property type="taxonomic scope" value="Bacteria"/>
</dbReference>
<keyword evidence="1" id="KW-1133">Transmembrane helix</keyword>
<gene>
    <name evidence="3" type="ORF">Mucpa_3172</name>
</gene>
<dbReference type="Pfam" id="PF14317">
    <property type="entry name" value="YcxB"/>
    <property type="match status" value="1"/>
</dbReference>
<dbReference type="RefSeq" id="WP_008507655.1">
    <property type="nucleotide sequence ID" value="NZ_CM001403.1"/>
</dbReference>
<dbReference type="AlphaFoldDB" id="H1YFG8"/>
<feature type="transmembrane region" description="Helical" evidence="1">
    <location>
        <begin position="27"/>
        <end position="48"/>
    </location>
</feature>
<dbReference type="Proteomes" id="UP000002774">
    <property type="component" value="Chromosome"/>
</dbReference>
<proteinExistence type="predicted"/>
<dbReference type="HOGENOM" id="CLU_1649459_0_0_10"/>
<accession>H1YFG8</accession>
<evidence type="ECO:0000313" key="3">
    <source>
        <dbReference type="EMBL" id="EHQ27276.1"/>
    </source>
</evidence>
<dbReference type="EMBL" id="CM001403">
    <property type="protein sequence ID" value="EHQ27276.1"/>
    <property type="molecule type" value="Genomic_DNA"/>
</dbReference>
<keyword evidence="1" id="KW-0812">Transmembrane</keyword>
<evidence type="ECO:0000313" key="4">
    <source>
        <dbReference type="Proteomes" id="UP000002774"/>
    </source>
</evidence>
<reference evidence="3" key="1">
    <citation type="submission" date="2011-09" db="EMBL/GenBank/DDBJ databases">
        <title>The permanent draft genome of Mucilaginibacter paludis DSM 18603.</title>
        <authorList>
            <consortium name="US DOE Joint Genome Institute (JGI-PGF)"/>
            <person name="Lucas S."/>
            <person name="Han J."/>
            <person name="Lapidus A."/>
            <person name="Bruce D."/>
            <person name="Goodwin L."/>
            <person name="Pitluck S."/>
            <person name="Peters L."/>
            <person name="Kyrpides N."/>
            <person name="Mavromatis K."/>
            <person name="Ivanova N."/>
            <person name="Mikhailova N."/>
            <person name="Held B."/>
            <person name="Detter J.C."/>
            <person name="Tapia R."/>
            <person name="Han C."/>
            <person name="Land M."/>
            <person name="Hauser L."/>
            <person name="Markowitz V."/>
            <person name="Cheng J.-F."/>
            <person name="Hugenholtz P."/>
            <person name="Woyke T."/>
            <person name="Wu D."/>
            <person name="Tindall B."/>
            <person name="Brambilla E."/>
            <person name="Klenk H.-P."/>
            <person name="Eisen J.A."/>
        </authorList>
    </citation>
    <scope>NUCLEOTIDE SEQUENCE [LARGE SCALE GENOMIC DNA]</scope>
    <source>
        <strain evidence="3">DSM 18603</strain>
    </source>
</reference>
<protein>
    <recommendedName>
        <fullName evidence="2">YcxB-like C-terminal domain-containing protein</fullName>
    </recommendedName>
</protein>
<feature type="domain" description="YcxB-like C-terminal" evidence="2">
    <location>
        <begin position="99"/>
        <end position="156"/>
    </location>
</feature>
<sequence>MNSFTIQSQLLKREYLKLHYQLMFARAWMLCMCVFAGLFIVFSTGLFVTHNYAIFDSDLYYYGLMVTIWTILIIIIPLITVPLSFKSNQMLQEATSYEFTEEGVNVTGESFTSLYKWAKIYKIKGVNGWILLYQSHRSANIIKVGLDNGTDIRALKDYLKQSGFKIKIQL</sequence>
<evidence type="ECO:0000259" key="2">
    <source>
        <dbReference type="Pfam" id="PF14317"/>
    </source>
</evidence>
<dbReference type="InterPro" id="IPR025588">
    <property type="entry name" value="YcxB-like_C"/>
</dbReference>
<evidence type="ECO:0000256" key="1">
    <source>
        <dbReference type="SAM" id="Phobius"/>
    </source>
</evidence>